<evidence type="ECO:0000313" key="7">
    <source>
        <dbReference type="Proteomes" id="UP001247620"/>
    </source>
</evidence>
<sequence length="213" mass="23640">MINILLAEDHNIVRNGIRSLLDKEPDLHVSGEGINGHEILQLLDEGSPADVILADMNMPGMAGVELIQNVKEQHPHVKVVVLSMLDHEKYVTQAFNAGALGYLLKNVSADEMIFALKHVHIGGKYLCSELSFRLLEKLIYAPEAPDQPDIDFSKREIEVLTLIAEGHTNTEIADKLFTSKRTVEGHRQSLIDKTQSRNTATLIKYAIINGIIS</sequence>
<dbReference type="SUPFAM" id="SSF46894">
    <property type="entry name" value="C-terminal effector domain of the bipartite response regulators"/>
    <property type="match status" value="1"/>
</dbReference>
<dbReference type="SUPFAM" id="SSF52172">
    <property type="entry name" value="CheY-like"/>
    <property type="match status" value="1"/>
</dbReference>
<dbReference type="Proteomes" id="UP001247620">
    <property type="component" value="Unassembled WGS sequence"/>
</dbReference>
<feature type="domain" description="HTH luxR-type" evidence="4">
    <location>
        <begin position="145"/>
        <end position="210"/>
    </location>
</feature>
<comment type="caution">
    <text evidence="6">The sequence shown here is derived from an EMBL/GenBank/DDBJ whole genome shotgun (WGS) entry which is preliminary data.</text>
</comment>
<evidence type="ECO:0000313" key="6">
    <source>
        <dbReference type="EMBL" id="MDR6943173.1"/>
    </source>
</evidence>
<dbReference type="Gene3D" id="3.40.50.2300">
    <property type="match status" value="1"/>
</dbReference>
<dbReference type="CDD" id="cd17535">
    <property type="entry name" value="REC_NarL-like"/>
    <property type="match status" value="1"/>
</dbReference>
<dbReference type="InterPro" id="IPR011006">
    <property type="entry name" value="CheY-like_superfamily"/>
</dbReference>
<evidence type="ECO:0000256" key="1">
    <source>
        <dbReference type="ARBA" id="ARBA00022553"/>
    </source>
</evidence>
<dbReference type="GO" id="GO:0003677">
    <property type="term" value="F:DNA binding"/>
    <property type="evidence" value="ECO:0007669"/>
    <property type="project" value="UniProtKB-KW"/>
</dbReference>
<evidence type="ECO:0000256" key="2">
    <source>
        <dbReference type="ARBA" id="ARBA00023125"/>
    </source>
</evidence>
<dbReference type="InterPro" id="IPR039420">
    <property type="entry name" value="WalR-like"/>
</dbReference>
<evidence type="ECO:0000256" key="3">
    <source>
        <dbReference type="PROSITE-ProRule" id="PRU00169"/>
    </source>
</evidence>
<reference evidence="6 7" key="1">
    <citation type="submission" date="2023-07" db="EMBL/GenBank/DDBJ databases">
        <title>Sorghum-associated microbial communities from plants grown in Nebraska, USA.</title>
        <authorList>
            <person name="Schachtman D."/>
        </authorList>
    </citation>
    <scope>NUCLEOTIDE SEQUENCE [LARGE SCALE GENOMIC DNA]</scope>
    <source>
        <strain evidence="6 7">3262</strain>
    </source>
</reference>
<evidence type="ECO:0000259" key="5">
    <source>
        <dbReference type="PROSITE" id="PS50110"/>
    </source>
</evidence>
<keyword evidence="1 3" id="KW-0597">Phosphoprotein</keyword>
<evidence type="ECO:0000259" key="4">
    <source>
        <dbReference type="PROSITE" id="PS50043"/>
    </source>
</evidence>
<dbReference type="SMART" id="SM00448">
    <property type="entry name" value="REC"/>
    <property type="match status" value="1"/>
</dbReference>
<proteinExistence type="predicted"/>
<feature type="modified residue" description="4-aspartylphosphate" evidence="3">
    <location>
        <position position="55"/>
    </location>
</feature>
<name>A0ABU1TCP4_9SPHI</name>
<dbReference type="InterPro" id="IPR000792">
    <property type="entry name" value="Tscrpt_reg_LuxR_C"/>
</dbReference>
<gene>
    <name evidence="6" type="ORF">J2W55_003026</name>
</gene>
<accession>A0ABU1TCP4</accession>
<dbReference type="Pfam" id="PF00196">
    <property type="entry name" value="GerE"/>
    <property type="match status" value="1"/>
</dbReference>
<keyword evidence="7" id="KW-1185">Reference proteome</keyword>
<dbReference type="PRINTS" id="PR00038">
    <property type="entry name" value="HTHLUXR"/>
</dbReference>
<dbReference type="PANTHER" id="PTHR43214">
    <property type="entry name" value="TWO-COMPONENT RESPONSE REGULATOR"/>
    <property type="match status" value="1"/>
</dbReference>
<dbReference type="EMBL" id="JAVDUU010000003">
    <property type="protein sequence ID" value="MDR6943173.1"/>
    <property type="molecule type" value="Genomic_DNA"/>
</dbReference>
<organism evidence="6 7">
    <name type="scientific">Mucilaginibacter pocheonensis</name>
    <dbReference type="NCBI Taxonomy" id="398050"/>
    <lineage>
        <taxon>Bacteria</taxon>
        <taxon>Pseudomonadati</taxon>
        <taxon>Bacteroidota</taxon>
        <taxon>Sphingobacteriia</taxon>
        <taxon>Sphingobacteriales</taxon>
        <taxon>Sphingobacteriaceae</taxon>
        <taxon>Mucilaginibacter</taxon>
    </lineage>
</organism>
<dbReference type="PROSITE" id="PS50043">
    <property type="entry name" value="HTH_LUXR_2"/>
    <property type="match status" value="1"/>
</dbReference>
<dbReference type="InterPro" id="IPR001789">
    <property type="entry name" value="Sig_transdc_resp-reg_receiver"/>
</dbReference>
<dbReference type="PROSITE" id="PS50110">
    <property type="entry name" value="RESPONSE_REGULATORY"/>
    <property type="match status" value="1"/>
</dbReference>
<dbReference type="RefSeq" id="WP_310096975.1">
    <property type="nucleotide sequence ID" value="NZ_JAVDUU010000003.1"/>
</dbReference>
<feature type="domain" description="Response regulatory" evidence="5">
    <location>
        <begin position="3"/>
        <end position="120"/>
    </location>
</feature>
<dbReference type="CDD" id="cd06170">
    <property type="entry name" value="LuxR_C_like"/>
    <property type="match status" value="1"/>
</dbReference>
<dbReference type="InterPro" id="IPR058245">
    <property type="entry name" value="NreC/VraR/RcsB-like_REC"/>
</dbReference>
<keyword evidence="2 6" id="KW-0238">DNA-binding</keyword>
<dbReference type="PANTHER" id="PTHR43214:SF43">
    <property type="entry name" value="TWO-COMPONENT RESPONSE REGULATOR"/>
    <property type="match status" value="1"/>
</dbReference>
<protein>
    <submittedName>
        <fullName evidence="6">DNA-binding NarL/FixJ family response regulator</fullName>
    </submittedName>
</protein>
<dbReference type="SMART" id="SM00421">
    <property type="entry name" value="HTH_LUXR"/>
    <property type="match status" value="1"/>
</dbReference>
<dbReference type="Pfam" id="PF00072">
    <property type="entry name" value="Response_reg"/>
    <property type="match status" value="1"/>
</dbReference>
<dbReference type="InterPro" id="IPR016032">
    <property type="entry name" value="Sig_transdc_resp-reg_C-effctor"/>
</dbReference>